<feature type="domain" description="HPP transmembrane region" evidence="2">
    <location>
        <begin position="25"/>
        <end position="165"/>
    </location>
</feature>
<protein>
    <submittedName>
        <fullName evidence="3">CBS-domain-containing membrane protein</fullName>
    </submittedName>
</protein>
<keyword evidence="1" id="KW-1133">Transmembrane helix</keyword>
<proteinExistence type="predicted"/>
<dbReference type="Proteomes" id="UP001180825">
    <property type="component" value="Unassembled WGS sequence"/>
</dbReference>
<dbReference type="InterPro" id="IPR058581">
    <property type="entry name" value="TM_HPP"/>
</dbReference>
<evidence type="ECO:0000259" key="2">
    <source>
        <dbReference type="Pfam" id="PF04982"/>
    </source>
</evidence>
<name>A0ABU2AEY1_9BURK</name>
<evidence type="ECO:0000313" key="3">
    <source>
        <dbReference type="EMBL" id="MDR7335744.1"/>
    </source>
</evidence>
<comment type="caution">
    <text evidence="3">The sequence shown here is derived from an EMBL/GenBank/DDBJ whole genome shotgun (WGS) entry which is preliminary data.</text>
</comment>
<keyword evidence="4" id="KW-1185">Reference proteome</keyword>
<reference evidence="3 4" key="1">
    <citation type="submission" date="2023-07" db="EMBL/GenBank/DDBJ databases">
        <title>Sorghum-associated microbial communities from plants grown in Nebraska, USA.</title>
        <authorList>
            <person name="Schachtman D."/>
        </authorList>
    </citation>
    <scope>NUCLEOTIDE SEQUENCE [LARGE SCALE GENOMIC DNA]</scope>
    <source>
        <strain evidence="3 4">BE316</strain>
    </source>
</reference>
<dbReference type="EMBL" id="JAVDXV010000011">
    <property type="protein sequence ID" value="MDR7335744.1"/>
    <property type="molecule type" value="Genomic_DNA"/>
</dbReference>
<dbReference type="InterPro" id="IPR007065">
    <property type="entry name" value="HPP"/>
</dbReference>
<evidence type="ECO:0000256" key="1">
    <source>
        <dbReference type="SAM" id="Phobius"/>
    </source>
</evidence>
<keyword evidence="1" id="KW-0472">Membrane</keyword>
<keyword evidence="1" id="KW-0812">Transmembrane</keyword>
<accession>A0ABU2AEY1</accession>
<feature type="transmembrane region" description="Helical" evidence="1">
    <location>
        <begin position="142"/>
        <end position="161"/>
    </location>
</feature>
<feature type="transmembrane region" description="Helical" evidence="1">
    <location>
        <begin position="29"/>
        <end position="48"/>
    </location>
</feature>
<feature type="transmembrane region" description="Helical" evidence="1">
    <location>
        <begin position="54"/>
        <end position="72"/>
    </location>
</feature>
<dbReference type="PANTHER" id="PTHR33741">
    <property type="entry name" value="TRANSMEMBRANE PROTEIN DDB_G0269096-RELATED"/>
    <property type="match status" value="1"/>
</dbReference>
<feature type="transmembrane region" description="Helical" evidence="1">
    <location>
        <begin position="104"/>
        <end position="122"/>
    </location>
</feature>
<dbReference type="RefSeq" id="WP_310332747.1">
    <property type="nucleotide sequence ID" value="NZ_JAVDXV010000011.1"/>
</dbReference>
<gene>
    <name evidence="3" type="ORF">J2X21_004911</name>
</gene>
<dbReference type="PANTHER" id="PTHR33741:SF5">
    <property type="entry name" value="TRANSMEMBRANE PROTEIN DDB_G0269096-RELATED"/>
    <property type="match status" value="1"/>
</dbReference>
<evidence type="ECO:0000313" key="4">
    <source>
        <dbReference type="Proteomes" id="UP001180825"/>
    </source>
</evidence>
<dbReference type="Pfam" id="PF04982">
    <property type="entry name" value="TM_HPP"/>
    <property type="match status" value="1"/>
</dbReference>
<sequence>MLLDRFFNPKSADATPPLADWLARPLVRLLWCLLGAGCGIALALYVAGPRTSPFLLASLGGSAVFLFGLTRAPAAQPRALLGGHLGGALIGIACYQALGDVPMAYVLAQVLGLAFMLVARCVHPPAGANPILMVHVHANWAVLFTTVLPGVLALVAVALVWSRLYPGLSRYPVKPLEPSPPHMNWGGWGTGG</sequence>
<organism evidence="3 4">
    <name type="scientific">Roseateles asaccharophilus</name>
    <dbReference type="NCBI Taxonomy" id="582607"/>
    <lineage>
        <taxon>Bacteria</taxon>
        <taxon>Pseudomonadati</taxon>
        <taxon>Pseudomonadota</taxon>
        <taxon>Betaproteobacteria</taxon>
        <taxon>Burkholderiales</taxon>
        <taxon>Sphaerotilaceae</taxon>
        <taxon>Roseateles</taxon>
    </lineage>
</organism>